<keyword evidence="1" id="KW-0479">Metal-binding</keyword>
<dbReference type="GO" id="GO:0000981">
    <property type="term" value="F:DNA-binding transcription factor activity, RNA polymerase II-specific"/>
    <property type="evidence" value="ECO:0007669"/>
    <property type="project" value="InterPro"/>
</dbReference>
<reference evidence="7 8" key="1">
    <citation type="submission" date="2016-07" db="EMBL/GenBank/DDBJ databases">
        <title>Multiple horizontal gene transfer events from other fungi enriched the ability of initially mycotrophic Trichoderma (Ascomycota) to feed on dead plant biomass.</title>
        <authorList>
            <consortium name="DOE Joint Genome Institute"/>
            <person name="Aerts A."/>
            <person name="Atanasova L."/>
            <person name="Chenthamara K."/>
            <person name="Zhang J."/>
            <person name="Grujic M."/>
            <person name="Henrissat B."/>
            <person name="Kuo A."/>
            <person name="Salamov A."/>
            <person name="Lipzen A."/>
            <person name="Labutti K."/>
            <person name="Barry K."/>
            <person name="Miao Y."/>
            <person name="Rahimi M.J."/>
            <person name="Shen Q."/>
            <person name="Grigoriev I.V."/>
            <person name="Kubicek C.P."/>
            <person name="Druzhinina I.S."/>
        </authorList>
    </citation>
    <scope>NUCLEOTIDE SEQUENCE [LARGE SCALE GENOMIC DNA]</scope>
    <source>
        <strain evidence="7 8">CBS 226.95</strain>
    </source>
</reference>
<dbReference type="GO" id="GO:0008270">
    <property type="term" value="F:zinc ion binding"/>
    <property type="evidence" value="ECO:0007669"/>
    <property type="project" value="InterPro"/>
</dbReference>
<organism evidence="7 8">
    <name type="scientific">Trichoderma harzianum CBS 226.95</name>
    <dbReference type="NCBI Taxonomy" id="983964"/>
    <lineage>
        <taxon>Eukaryota</taxon>
        <taxon>Fungi</taxon>
        <taxon>Dikarya</taxon>
        <taxon>Ascomycota</taxon>
        <taxon>Pezizomycotina</taxon>
        <taxon>Sordariomycetes</taxon>
        <taxon>Hypocreomycetidae</taxon>
        <taxon>Hypocreales</taxon>
        <taxon>Hypocreaceae</taxon>
        <taxon>Trichoderma</taxon>
    </lineage>
</organism>
<feature type="compositionally biased region" description="Polar residues" evidence="5">
    <location>
        <begin position="82"/>
        <end position="103"/>
    </location>
</feature>
<dbReference type="AlphaFoldDB" id="A0A2T3ZRJ1"/>
<evidence type="ECO:0000256" key="2">
    <source>
        <dbReference type="ARBA" id="ARBA00023015"/>
    </source>
</evidence>
<dbReference type="SMART" id="SM00906">
    <property type="entry name" value="Fungal_trans"/>
    <property type="match status" value="1"/>
</dbReference>
<dbReference type="Pfam" id="PF00172">
    <property type="entry name" value="Zn_clus"/>
    <property type="match status" value="1"/>
</dbReference>
<gene>
    <name evidence="7" type="ORF">M431DRAFT_514392</name>
</gene>
<name>A0A2T3ZRJ1_TRIHA</name>
<dbReference type="InterPro" id="IPR036864">
    <property type="entry name" value="Zn2-C6_fun-type_DNA-bd_sf"/>
</dbReference>
<dbReference type="GeneID" id="36628792"/>
<dbReference type="RefSeq" id="XP_024767082.1">
    <property type="nucleotide sequence ID" value="XM_024920223.1"/>
</dbReference>
<feature type="region of interest" description="Disordered" evidence="5">
    <location>
        <begin position="1"/>
        <end position="27"/>
    </location>
</feature>
<feature type="region of interest" description="Disordered" evidence="5">
    <location>
        <begin position="70"/>
        <end position="105"/>
    </location>
</feature>
<accession>A0A2T3ZRJ1</accession>
<dbReference type="InterPro" id="IPR001138">
    <property type="entry name" value="Zn2Cys6_DnaBD"/>
</dbReference>
<dbReference type="STRING" id="983964.A0A2T3ZRJ1"/>
<keyword evidence="4" id="KW-0539">Nucleus</keyword>
<dbReference type="GO" id="GO:0006351">
    <property type="term" value="P:DNA-templated transcription"/>
    <property type="evidence" value="ECO:0007669"/>
    <property type="project" value="InterPro"/>
</dbReference>
<evidence type="ECO:0000256" key="4">
    <source>
        <dbReference type="ARBA" id="ARBA00023242"/>
    </source>
</evidence>
<evidence type="ECO:0000313" key="7">
    <source>
        <dbReference type="EMBL" id="PTB47405.1"/>
    </source>
</evidence>
<feature type="compositionally biased region" description="Polar residues" evidence="5">
    <location>
        <begin position="1"/>
        <end position="10"/>
    </location>
</feature>
<dbReference type="PANTHER" id="PTHR47840:SF1">
    <property type="entry name" value="ZN(II)2CYS6 TRANSCRIPTION FACTOR (EUROFUNG)"/>
    <property type="match status" value="1"/>
</dbReference>
<protein>
    <recommendedName>
        <fullName evidence="6">Zn(2)-C6 fungal-type domain-containing protein</fullName>
    </recommendedName>
</protein>
<evidence type="ECO:0000256" key="3">
    <source>
        <dbReference type="ARBA" id="ARBA00023163"/>
    </source>
</evidence>
<evidence type="ECO:0000256" key="5">
    <source>
        <dbReference type="SAM" id="MobiDB-lite"/>
    </source>
</evidence>
<dbReference type="GO" id="GO:0003677">
    <property type="term" value="F:DNA binding"/>
    <property type="evidence" value="ECO:0007669"/>
    <property type="project" value="InterPro"/>
</dbReference>
<dbReference type="PANTHER" id="PTHR47840">
    <property type="entry name" value="ZN(II)2CYS6 TRANSCRIPTION FACTOR (EUROFUNG)-RELATED"/>
    <property type="match status" value="1"/>
</dbReference>
<keyword evidence="2" id="KW-0805">Transcription regulation</keyword>
<keyword evidence="3" id="KW-0804">Transcription</keyword>
<sequence>MSEQQSQRWPSSAAEDKQHPPKRRKIRKGTLSCWECKRRKTRCSYAAPSNKKCDGCRSRRTKCISQEFRDEADDRVDHEESPTVQLTRHGDNTGSNASLQYQPDQGKITLSAKFPERDDHTSKSNSKAHLSVNAAISNIGPEAQLTNRLDEISGILLGKWPDQHDLDLILSIPVDISTLFHGVIYKPYSTFYSKHMESPKEMLQLPPQGARAHPVLIARRLLLLATYLQGVPPSSASKLDGLSSDYRAIMCCLVDVVSKLVTSNDELTNSLEGIECIMTESMYLNNSGNLRRAWMTNRRAMLTAQLLGLHTGTGGPVNITLEQKSRDRIDPDYMWFRIVLSDRALSLILGLPQGSSLDDSFASPNALESCMALERIERIQAVAAGLILRRNSAEASELLETYKIDKMLQDAAALMSPQWSVTIHNTAFVPDNEVKIFEDSIRLMHQFTHHNLLLQLHLPFMLQPSSADGPNHDYSKMTVSAASRTIISDFVAFHNTNPLPYYCRMIDFVVFIASVTLCIAHIDARHQHQTSSDNNCVGRGSFTALDSLRHQRLRDRGLLDYILEIMEMKARANHDIVAQKISAIIRPLLAAESDSDNGRYYLTTASRSVDQRTYSQKSQPQSLGETGETPNKLLIYIPHFGTINIEAHPEVTIGENASILGNNATSPSAGHEVLQDAVIEVDHIGPSDLDWQAVLSTYSNACLGSDDWCSAGI</sequence>
<dbReference type="SMART" id="SM00066">
    <property type="entry name" value="GAL4"/>
    <property type="match status" value="1"/>
</dbReference>
<dbReference type="SUPFAM" id="SSF57701">
    <property type="entry name" value="Zn2/Cys6 DNA-binding domain"/>
    <property type="match status" value="1"/>
</dbReference>
<dbReference type="Proteomes" id="UP000241690">
    <property type="component" value="Unassembled WGS sequence"/>
</dbReference>
<dbReference type="Gene3D" id="4.10.240.10">
    <property type="entry name" value="Zn(2)-C6 fungal-type DNA-binding domain"/>
    <property type="match status" value="1"/>
</dbReference>
<dbReference type="EMBL" id="KZ679728">
    <property type="protein sequence ID" value="PTB47405.1"/>
    <property type="molecule type" value="Genomic_DNA"/>
</dbReference>
<dbReference type="CDD" id="cd12148">
    <property type="entry name" value="fungal_TF_MHR"/>
    <property type="match status" value="1"/>
</dbReference>
<dbReference type="InterPro" id="IPR007219">
    <property type="entry name" value="XnlR_reg_dom"/>
</dbReference>
<feature type="domain" description="Zn(2)-C6 fungal-type" evidence="6">
    <location>
        <begin position="32"/>
        <end position="65"/>
    </location>
</feature>
<dbReference type="PROSITE" id="PS50048">
    <property type="entry name" value="ZN2_CY6_FUNGAL_2"/>
    <property type="match status" value="1"/>
</dbReference>
<evidence type="ECO:0000259" key="6">
    <source>
        <dbReference type="PROSITE" id="PS50048"/>
    </source>
</evidence>
<evidence type="ECO:0000313" key="8">
    <source>
        <dbReference type="Proteomes" id="UP000241690"/>
    </source>
</evidence>
<keyword evidence="8" id="KW-1185">Reference proteome</keyword>
<dbReference type="PROSITE" id="PS00463">
    <property type="entry name" value="ZN2_CY6_FUNGAL_1"/>
    <property type="match status" value="1"/>
</dbReference>
<evidence type="ECO:0000256" key="1">
    <source>
        <dbReference type="ARBA" id="ARBA00022723"/>
    </source>
</evidence>
<dbReference type="CDD" id="cd00067">
    <property type="entry name" value="GAL4"/>
    <property type="match status" value="1"/>
</dbReference>
<proteinExistence type="predicted"/>